<proteinExistence type="predicted"/>
<accession>A0A0V0JBN3</accession>
<dbReference type="EMBL" id="GEEE01000126">
    <property type="protein sequence ID" value="JAP63099.1"/>
    <property type="molecule type" value="Transcribed_RNA"/>
</dbReference>
<evidence type="ECO:0000313" key="1">
    <source>
        <dbReference type="EMBL" id="JAP63099.1"/>
    </source>
</evidence>
<sequence>MTEGTAVVRRNDASSQIVELSTGPGHTCIFNEAEIFVRDDSRELPESWFSINSAAKFAWAWMAQTSAASSDSIGEPGINTWDEIVTIDASDVGEHQSRLPAVNAGCCCMEIAPCICYAPCVPSAIICDCF</sequence>
<protein>
    <submittedName>
        <fullName evidence="1">Uncharacterized protein</fullName>
    </submittedName>
</protein>
<organism evidence="1">
    <name type="scientific">Schistocephalus solidus</name>
    <name type="common">Tapeworm</name>
    <dbReference type="NCBI Taxonomy" id="70667"/>
    <lineage>
        <taxon>Eukaryota</taxon>
        <taxon>Metazoa</taxon>
        <taxon>Spiralia</taxon>
        <taxon>Lophotrochozoa</taxon>
        <taxon>Platyhelminthes</taxon>
        <taxon>Cestoda</taxon>
        <taxon>Eucestoda</taxon>
        <taxon>Diphyllobothriidea</taxon>
        <taxon>Diphyllobothriidae</taxon>
        <taxon>Schistocephalus</taxon>
    </lineage>
</organism>
<reference evidence="1" key="1">
    <citation type="submission" date="2016-01" db="EMBL/GenBank/DDBJ databases">
        <title>Reference transcriptome for the parasite Schistocephalus solidus: insights into the molecular evolution of parasitism.</title>
        <authorList>
            <person name="Hebert F.O."/>
            <person name="Grambauer S."/>
            <person name="Barber I."/>
            <person name="Landry C.R."/>
            <person name="Aubin-Horth N."/>
        </authorList>
    </citation>
    <scope>NUCLEOTIDE SEQUENCE</scope>
</reference>
<dbReference type="AlphaFoldDB" id="A0A0V0JBN3"/>
<name>A0A0V0JBN3_SCHSO</name>
<gene>
    <name evidence="1" type="ORF">TR104650</name>
</gene>